<feature type="transmembrane region" description="Helical" evidence="7">
    <location>
        <begin position="49"/>
        <end position="70"/>
    </location>
</feature>
<dbReference type="InterPro" id="IPR006153">
    <property type="entry name" value="Cation/H_exchanger_TM"/>
</dbReference>
<comment type="similarity">
    <text evidence="2">Belongs to the monovalent cation:proton antiporter 2 (CPA2) transporter (TC 2.A.37) family.</text>
</comment>
<keyword evidence="3" id="KW-0813">Transport</keyword>
<keyword evidence="5 7" id="KW-1133">Transmembrane helix</keyword>
<dbReference type="Pfam" id="PF00999">
    <property type="entry name" value="Na_H_Exchanger"/>
    <property type="match status" value="1"/>
</dbReference>
<protein>
    <submittedName>
        <fullName evidence="9">Monovalent cation:H+ antiporter-2, CPA2 family</fullName>
    </submittedName>
</protein>
<sequence length="374" mass="37455">MLATIVACILLAFILGSLARLLRLPALIGYIAAGIVIGPWLPGSLAERGMVSAMAEIGVALLLFGVGLHFKPADLLAVWRVAVPGAVLQIALALGLGALVGQGLLDLSPGASIAFGLALAISSTAVATRALEERGKLGGPPGRLALGWLVMQDLVVVFALVLLPALAGGGDGQGVVLDIGKAAASLIAFALVMVLAGRRALPWALVRVARGGSRELFTLAVLAAALGVAVLASSLFGVSFALGAFFAGIVLGESDVGHQAAAEATPLARIFSAIFFVSVGLLLDLSLVAAELLAALASVVVVLVGIGGGALAVMLAFRVPPRIALVVAAGIAQIGEFSFLLTEVAIRHGLLPDGVRGPILVAAVASIIATPPCC</sequence>
<evidence type="ECO:0000256" key="5">
    <source>
        <dbReference type="ARBA" id="ARBA00022989"/>
    </source>
</evidence>
<dbReference type="GO" id="GO:0015297">
    <property type="term" value="F:antiporter activity"/>
    <property type="evidence" value="ECO:0007669"/>
    <property type="project" value="InterPro"/>
</dbReference>
<name>A0A1I3XW72_9PROT</name>
<feature type="transmembrane region" description="Helical" evidence="7">
    <location>
        <begin position="267"/>
        <end position="285"/>
    </location>
</feature>
<dbReference type="EMBL" id="FOSQ01000001">
    <property type="protein sequence ID" value="SFK23311.1"/>
    <property type="molecule type" value="Genomic_DNA"/>
</dbReference>
<dbReference type="Gene3D" id="1.20.1530.20">
    <property type="match status" value="1"/>
</dbReference>
<evidence type="ECO:0000256" key="6">
    <source>
        <dbReference type="ARBA" id="ARBA00023136"/>
    </source>
</evidence>
<dbReference type="PANTHER" id="PTHR42751:SF1">
    <property type="entry name" value="CATION_PROTON ANTIPORTER YBAL-RELATED"/>
    <property type="match status" value="1"/>
</dbReference>
<dbReference type="AlphaFoldDB" id="A0A1I3XW72"/>
<evidence type="ECO:0000313" key="10">
    <source>
        <dbReference type="Proteomes" id="UP000199473"/>
    </source>
</evidence>
<feature type="transmembrane region" description="Helical" evidence="7">
    <location>
        <begin position="292"/>
        <end position="317"/>
    </location>
</feature>
<dbReference type="GO" id="GO:1902600">
    <property type="term" value="P:proton transmembrane transport"/>
    <property type="evidence" value="ECO:0007669"/>
    <property type="project" value="InterPro"/>
</dbReference>
<dbReference type="STRING" id="1123062.SAMN02745775_101676"/>
<evidence type="ECO:0000313" key="9">
    <source>
        <dbReference type="EMBL" id="SFK23311.1"/>
    </source>
</evidence>
<keyword evidence="6 7" id="KW-0472">Membrane</keyword>
<keyword evidence="10" id="KW-1185">Reference proteome</keyword>
<evidence type="ECO:0000256" key="3">
    <source>
        <dbReference type="ARBA" id="ARBA00022448"/>
    </source>
</evidence>
<comment type="subcellular location">
    <subcellularLocation>
        <location evidence="1">Membrane</location>
        <topology evidence="1">Multi-pass membrane protein</topology>
    </subcellularLocation>
</comment>
<evidence type="ECO:0000256" key="2">
    <source>
        <dbReference type="ARBA" id="ARBA00005551"/>
    </source>
</evidence>
<dbReference type="PANTHER" id="PTHR42751">
    <property type="entry name" value="SODIUM/HYDROGEN EXCHANGER FAMILY/TRKA DOMAIN PROTEIN"/>
    <property type="match status" value="1"/>
</dbReference>
<gene>
    <name evidence="9" type="ORF">SAMN02745775_101676</name>
</gene>
<feature type="transmembrane region" description="Helical" evidence="7">
    <location>
        <begin position="179"/>
        <end position="196"/>
    </location>
</feature>
<feature type="domain" description="Cation/H+ exchanger transmembrane" evidence="8">
    <location>
        <begin position="9"/>
        <end position="368"/>
    </location>
</feature>
<evidence type="ECO:0000259" key="8">
    <source>
        <dbReference type="Pfam" id="PF00999"/>
    </source>
</evidence>
<dbReference type="GO" id="GO:0016020">
    <property type="term" value="C:membrane"/>
    <property type="evidence" value="ECO:0007669"/>
    <property type="project" value="UniProtKB-SubCell"/>
</dbReference>
<evidence type="ECO:0000256" key="4">
    <source>
        <dbReference type="ARBA" id="ARBA00022692"/>
    </source>
</evidence>
<keyword evidence="4 7" id="KW-0812">Transmembrane</keyword>
<organism evidence="9 10">
    <name type="scientific">Falsiroseomonas stagni DSM 19981</name>
    <dbReference type="NCBI Taxonomy" id="1123062"/>
    <lineage>
        <taxon>Bacteria</taxon>
        <taxon>Pseudomonadati</taxon>
        <taxon>Pseudomonadota</taxon>
        <taxon>Alphaproteobacteria</taxon>
        <taxon>Acetobacterales</taxon>
        <taxon>Roseomonadaceae</taxon>
        <taxon>Falsiroseomonas</taxon>
    </lineage>
</organism>
<feature type="transmembrane region" description="Helical" evidence="7">
    <location>
        <begin position="112"/>
        <end position="132"/>
    </location>
</feature>
<dbReference type="InterPro" id="IPR038770">
    <property type="entry name" value="Na+/solute_symporter_sf"/>
</dbReference>
<dbReference type="Proteomes" id="UP000199473">
    <property type="component" value="Unassembled WGS sequence"/>
</dbReference>
<evidence type="ECO:0000256" key="7">
    <source>
        <dbReference type="SAM" id="Phobius"/>
    </source>
</evidence>
<feature type="transmembrane region" description="Helical" evidence="7">
    <location>
        <begin position="216"/>
        <end position="247"/>
    </location>
</feature>
<feature type="transmembrane region" description="Helical" evidence="7">
    <location>
        <begin position="144"/>
        <end position="167"/>
    </location>
</feature>
<evidence type="ECO:0000256" key="1">
    <source>
        <dbReference type="ARBA" id="ARBA00004141"/>
    </source>
</evidence>
<accession>A0A1I3XW72</accession>
<reference evidence="10" key="1">
    <citation type="submission" date="2016-10" db="EMBL/GenBank/DDBJ databases">
        <authorList>
            <person name="Varghese N."/>
            <person name="Submissions S."/>
        </authorList>
    </citation>
    <scope>NUCLEOTIDE SEQUENCE [LARGE SCALE GENOMIC DNA]</scope>
    <source>
        <strain evidence="10">DSM 19981</strain>
    </source>
</reference>
<feature type="transmembrane region" description="Helical" evidence="7">
    <location>
        <begin position="77"/>
        <end position="100"/>
    </location>
</feature>
<proteinExistence type="inferred from homology"/>